<proteinExistence type="predicted"/>
<keyword evidence="5" id="KW-1185">Reference proteome</keyword>
<feature type="domain" description="Aldehyde oxidase/xanthine dehydrogenase second molybdopterin binding" evidence="3">
    <location>
        <begin position="44"/>
        <end position="124"/>
    </location>
</feature>
<feature type="non-terminal residue" evidence="4">
    <location>
        <position position="1"/>
    </location>
</feature>
<dbReference type="EMBL" id="BKCP01005960">
    <property type="protein sequence ID" value="GER40664.1"/>
    <property type="molecule type" value="Genomic_DNA"/>
</dbReference>
<evidence type="ECO:0000313" key="4">
    <source>
        <dbReference type="EMBL" id="GER40664.1"/>
    </source>
</evidence>
<evidence type="ECO:0000256" key="1">
    <source>
        <dbReference type="ARBA" id="ARBA00022505"/>
    </source>
</evidence>
<dbReference type="PANTHER" id="PTHR11908:SF132">
    <property type="entry name" value="ALDEHYDE OXIDASE 1-RELATED"/>
    <property type="match status" value="1"/>
</dbReference>
<dbReference type="PANTHER" id="PTHR11908">
    <property type="entry name" value="XANTHINE DEHYDROGENASE"/>
    <property type="match status" value="1"/>
</dbReference>
<feature type="compositionally biased region" description="Polar residues" evidence="2">
    <location>
        <begin position="224"/>
        <end position="235"/>
    </location>
</feature>
<evidence type="ECO:0000256" key="2">
    <source>
        <dbReference type="SAM" id="MobiDB-lite"/>
    </source>
</evidence>
<organism evidence="4 5">
    <name type="scientific">Striga asiatica</name>
    <name type="common">Asiatic witchweed</name>
    <name type="synonym">Buchnera asiatica</name>
    <dbReference type="NCBI Taxonomy" id="4170"/>
    <lineage>
        <taxon>Eukaryota</taxon>
        <taxon>Viridiplantae</taxon>
        <taxon>Streptophyta</taxon>
        <taxon>Embryophyta</taxon>
        <taxon>Tracheophyta</taxon>
        <taxon>Spermatophyta</taxon>
        <taxon>Magnoliopsida</taxon>
        <taxon>eudicotyledons</taxon>
        <taxon>Gunneridae</taxon>
        <taxon>Pentapetalae</taxon>
        <taxon>asterids</taxon>
        <taxon>lamiids</taxon>
        <taxon>Lamiales</taxon>
        <taxon>Orobanchaceae</taxon>
        <taxon>Buchnereae</taxon>
        <taxon>Striga</taxon>
    </lineage>
</organism>
<dbReference type="InterPro" id="IPR037165">
    <property type="entry name" value="AldOxase/xan_DH_Mopterin-bd_sf"/>
</dbReference>
<dbReference type="InterPro" id="IPR046867">
    <property type="entry name" value="AldOxase/xan_DH_MoCoBD2"/>
</dbReference>
<dbReference type="InterPro" id="IPR016208">
    <property type="entry name" value="Ald_Oxase/xanthine_DH-like"/>
</dbReference>
<keyword evidence="1" id="KW-0500">Molybdenum</keyword>
<dbReference type="GO" id="GO:0016491">
    <property type="term" value="F:oxidoreductase activity"/>
    <property type="evidence" value="ECO:0007669"/>
    <property type="project" value="InterPro"/>
</dbReference>
<dbReference type="OrthoDB" id="682126at2759"/>
<evidence type="ECO:0000259" key="3">
    <source>
        <dbReference type="Pfam" id="PF20256"/>
    </source>
</evidence>
<feature type="non-terminal residue" evidence="4">
    <location>
        <position position="235"/>
    </location>
</feature>
<gene>
    <name evidence="4" type="ORF">STAS_17349</name>
</gene>
<comment type="caution">
    <text evidence="4">The sequence shown here is derived from an EMBL/GenBank/DDBJ whole genome shotgun (WGS) entry which is preliminary data.</text>
</comment>
<reference evidence="5" key="1">
    <citation type="journal article" date="2019" name="Curr. Biol.">
        <title>Genome Sequence of Striga asiatica Provides Insight into the Evolution of Plant Parasitism.</title>
        <authorList>
            <person name="Yoshida S."/>
            <person name="Kim S."/>
            <person name="Wafula E.K."/>
            <person name="Tanskanen J."/>
            <person name="Kim Y.M."/>
            <person name="Honaas L."/>
            <person name="Yang Z."/>
            <person name="Spallek T."/>
            <person name="Conn C.E."/>
            <person name="Ichihashi Y."/>
            <person name="Cheong K."/>
            <person name="Cui S."/>
            <person name="Der J.P."/>
            <person name="Gundlach H."/>
            <person name="Jiao Y."/>
            <person name="Hori C."/>
            <person name="Ishida J.K."/>
            <person name="Kasahara H."/>
            <person name="Kiba T."/>
            <person name="Kim M.S."/>
            <person name="Koo N."/>
            <person name="Laohavisit A."/>
            <person name="Lee Y.H."/>
            <person name="Lumba S."/>
            <person name="McCourt P."/>
            <person name="Mortimer J.C."/>
            <person name="Mutuku J.M."/>
            <person name="Nomura T."/>
            <person name="Sasaki-Sekimoto Y."/>
            <person name="Seto Y."/>
            <person name="Wang Y."/>
            <person name="Wakatake T."/>
            <person name="Sakakibara H."/>
            <person name="Demura T."/>
            <person name="Yamaguchi S."/>
            <person name="Yoneyama K."/>
            <person name="Manabe R.I."/>
            <person name="Nelson D.C."/>
            <person name="Schulman A.H."/>
            <person name="Timko M.P."/>
            <person name="dePamphilis C.W."/>
            <person name="Choi D."/>
            <person name="Shirasu K."/>
        </authorList>
    </citation>
    <scope>NUCLEOTIDE SEQUENCE [LARGE SCALE GENOMIC DNA]</scope>
    <source>
        <strain evidence="5">cv. UVA1</strain>
    </source>
</reference>
<evidence type="ECO:0000313" key="5">
    <source>
        <dbReference type="Proteomes" id="UP000325081"/>
    </source>
</evidence>
<accession>A0A5A7Q6F5</accession>
<dbReference type="Proteomes" id="UP000325081">
    <property type="component" value="Unassembled WGS sequence"/>
</dbReference>
<feature type="compositionally biased region" description="Basic and acidic residues" evidence="2">
    <location>
        <begin position="207"/>
        <end position="221"/>
    </location>
</feature>
<name>A0A5A7Q6F5_STRAF</name>
<dbReference type="AlphaFoldDB" id="A0A5A7Q6F5"/>
<dbReference type="GO" id="GO:0005506">
    <property type="term" value="F:iron ion binding"/>
    <property type="evidence" value="ECO:0007669"/>
    <property type="project" value="InterPro"/>
</dbReference>
<dbReference type="Pfam" id="PF20256">
    <property type="entry name" value="MoCoBD_2"/>
    <property type="match status" value="1"/>
</dbReference>
<dbReference type="SUPFAM" id="SSF56003">
    <property type="entry name" value="Molybdenum cofactor-binding domain"/>
    <property type="match status" value="1"/>
</dbReference>
<dbReference type="Gene3D" id="3.30.365.10">
    <property type="entry name" value="Aldehyde oxidase/xanthine dehydrogenase, molybdopterin binding domain"/>
    <property type="match status" value="1"/>
</dbReference>
<sequence length="235" mass="25984">AHYRNVNLAANSYFVPESNSTRYLNYGAAVYPNSHVSQFSSNRIRLVSQVEVNVLTGETIILRADIVYDCGQSMNPAVDLGQIEGAFVQGLGFFMLEEYSFNSDGLMVADGTWTYKIPTIDTIPREFNVEILNSGHHQKRVLSSKACGEPPLFLAASVHCATRAAIKDARKQLKSWGGLEGAESTFQLDVPATMPVVKELCGSSKYRKDFKSGKGSVEKRVQRTKQGSQVQRHTE</sequence>
<protein>
    <submittedName>
        <fullName evidence="4">Aldehyde oxidase</fullName>
    </submittedName>
</protein>
<feature type="region of interest" description="Disordered" evidence="2">
    <location>
        <begin position="207"/>
        <end position="235"/>
    </location>
</feature>